<keyword evidence="2" id="KW-1185">Reference proteome</keyword>
<gene>
    <name evidence="1" type="ORF">V3Q77_03055</name>
</gene>
<protein>
    <submittedName>
        <fullName evidence="1">Uncharacterized protein</fullName>
    </submittedName>
</protein>
<organism evidence="1 2">
    <name type="scientific">Flavobacterium davisii</name>
    <dbReference type="NCBI Taxonomy" id="2906077"/>
    <lineage>
        <taxon>Bacteria</taxon>
        <taxon>Pseudomonadati</taxon>
        <taxon>Bacteroidota</taxon>
        <taxon>Flavobacteriia</taxon>
        <taxon>Flavobacteriales</taxon>
        <taxon>Flavobacteriaceae</taxon>
        <taxon>Flavobacterium</taxon>
    </lineage>
</organism>
<comment type="caution">
    <text evidence="1">The sequence shown here is derived from an EMBL/GenBank/DDBJ whole genome shotgun (WGS) entry which is preliminary data.</text>
</comment>
<dbReference type="Proteomes" id="UP001621813">
    <property type="component" value="Unassembled WGS sequence"/>
</dbReference>
<dbReference type="EMBL" id="JAZGZR010000005">
    <property type="protein sequence ID" value="MFK7048858.1"/>
    <property type="molecule type" value="Genomic_DNA"/>
</dbReference>
<accession>A0ABW8PLM9</accession>
<proteinExistence type="predicted"/>
<evidence type="ECO:0000313" key="2">
    <source>
        <dbReference type="Proteomes" id="UP001621813"/>
    </source>
</evidence>
<evidence type="ECO:0000313" key="1">
    <source>
        <dbReference type="EMBL" id="MFK7048858.1"/>
    </source>
</evidence>
<dbReference type="RefSeq" id="WP_405319867.1">
    <property type="nucleotide sequence ID" value="NZ_JAZGZR010000005.1"/>
</dbReference>
<name>A0ABW8PLM9_9FLAO</name>
<sequence>MAVYKLKAKGNYGNMSKGYEFQVNSSSIPTPNASDIEKEIERLGFNPQAKSYKSPGNFEITK</sequence>
<reference evidence="1 2" key="1">
    <citation type="submission" date="2024-02" db="EMBL/GenBank/DDBJ databases">
        <title>Comparative Genomic Analysis of Flavobacterium Species Causing Columnaris Disease of Freshwater Fish in Thailand: Insights into Virulence and Resistance Mechanisms.</title>
        <authorList>
            <person name="Nguyen D."/>
            <person name="Chokmangmeepisarn P."/>
            <person name="Khianchaikhan K."/>
            <person name="Morishita M."/>
            <person name="Bunnoy A."/>
            <person name="Rodkhum C."/>
        </authorList>
    </citation>
    <scope>NUCLEOTIDE SEQUENCE [LARGE SCALE GENOMIC DNA]</scope>
    <source>
        <strain evidence="1 2">KCRT2007</strain>
    </source>
</reference>